<dbReference type="InterPro" id="IPR001130">
    <property type="entry name" value="TatD-like"/>
</dbReference>
<keyword evidence="2 4" id="KW-0378">Hydrolase</keyword>
<evidence type="ECO:0000256" key="2">
    <source>
        <dbReference type="ARBA" id="ARBA00022801"/>
    </source>
</evidence>
<dbReference type="NCBIfam" id="TIGR00010">
    <property type="entry name" value="YchF/TatD family DNA exonuclease"/>
    <property type="match status" value="1"/>
</dbReference>
<dbReference type="GO" id="GO:0046872">
    <property type="term" value="F:metal ion binding"/>
    <property type="evidence" value="ECO:0007669"/>
    <property type="project" value="UniProtKB-KW"/>
</dbReference>
<gene>
    <name evidence="4" type="ORF">UU29_C0005G0004</name>
</gene>
<evidence type="ECO:0000256" key="1">
    <source>
        <dbReference type="ARBA" id="ARBA00022723"/>
    </source>
</evidence>
<keyword evidence="1 3" id="KW-0479">Metal-binding</keyword>
<dbReference type="PIRSF" id="PIRSF005902">
    <property type="entry name" value="DNase_TatD"/>
    <property type="match status" value="1"/>
</dbReference>
<accession>A0A0G0U2U4</accession>
<dbReference type="GO" id="GO:0004536">
    <property type="term" value="F:DNA nuclease activity"/>
    <property type="evidence" value="ECO:0007669"/>
    <property type="project" value="InterPro"/>
</dbReference>
<dbReference type="Pfam" id="PF01026">
    <property type="entry name" value="TatD_DNase"/>
    <property type="match status" value="1"/>
</dbReference>
<evidence type="ECO:0000313" key="4">
    <source>
        <dbReference type="EMBL" id="KKR83423.1"/>
    </source>
</evidence>
<feature type="binding site" evidence="3">
    <location>
        <position position="101"/>
    </location>
    <ligand>
        <name>a divalent metal cation</name>
        <dbReference type="ChEBI" id="CHEBI:60240"/>
        <label>1</label>
    </ligand>
</feature>
<dbReference type="PATRIC" id="fig|1618424.3.peg.292"/>
<dbReference type="EMBL" id="LCAB01000005">
    <property type="protein sequence ID" value="KKR83423.1"/>
    <property type="molecule type" value="Genomic_DNA"/>
</dbReference>
<dbReference type="PANTHER" id="PTHR46124:SF2">
    <property type="entry name" value="D-AMINOACYL-TRNA DEACYLASE"/>
    <property type="match status" value="1"/>
</dbReference>
<dbReference type="SUPFAM" id="SSF51556">
    <property type="entry name" value="Metallo-dependent hydrolases"/>
    <property type="match status" value="1"/>
</dbReference>
<dbReference type="AlphaFoldDB" id="A0A0G0U2U4"/>
<feature type="binding site" evidence="3">
    <location>
        <position position="219"/>
    </location>
    <ligand>
        <name>a divalent metal cation</name>
        <dbReference type="ChEBI" id="CHEBI:60240"/>
        <label>1</label>
    </ligand>
</feature>
<sequence>MLIDTHAHLTWDSFEPDLEAVVQKAADTGLKAIINIGADLESSLKAAQLKSPTSQISFYSTIGLHPHETSKLSNYESIYDNINRLETIYQNYADKVVALGECGLDYYFAGADFTPSTLSQETLIKLQKELFLGQINLAKKLSLPLIIHCRDCWQDIFLPELEGTQGVFHSFTGSSEDAHKALSLGYYLGFSCPITYPKNDALREIIKTTPLDKILTETDCPFLPPQSQRGQRNEPANILEVIKVIAQVKNLSEGEVSHQVFKNATQLFALPSN</sequence>
<reference evidence="4 5" key="1">
    <citation type="journal article" date="2015" name="Nature">
        <title>rRNA introns, odd ribosomes, and small enigmatic genomes across a large radiation of phyla.</title>
        <authorList>
            <person name="Brown C.T."/>
            <person name="Hug L.A."/>
            <person name="Thomas B.C."/>
            <person name="Sharon I."/>
            <person name="Castelle C.J."/>
            <person name="Singh A."/>
            <person name="Wilkins M.J."/>
            <person name="Williams K.H."/>
            <person name="Banfield J.F."/>
        </authorList>
    </citation>
    <scope>NUCLEOTIDE SEQUENCE [LARGE SCALE GENOMIC DNA]</scope>
</reference>
<dbReference type="FunFam" id="3.20.20.140:FF:000005">
    <property type="entry name" value="TatD family hydrolase"/>
    <property type="match status" value="1"/>
</dbReference>
<dbReference type="CDD" id="cd01310">
    <property type="entry name" value="TatD_DNAse"/>
    <property type="match status" value="1"/>
</dbReference>
<dbReference type="PANTHER" id="PTHR46124">
    <property type="entry name" value="D-AMINOACYL-TRNA DEACYLASE"/>
    <property type="match status" value="1"/>
</dbReference>
<dbReference type="InterPro" id="IPR032466">
    <property type="entry name" value="Metal_Hydrolase"/>
</dbReference>
<feature type="binding site" evidence="3">
    <location>
        <position position="6"/>
    </location>
    <ligand>
        <name>a divalent metal cation</name>
        <dbReference type="ChEBI" id="CHEBI:60240"/>
        <label>1</label>
    </ligand>
</feature>
<name>A0A0G0U2U4_9BACT</name>
<dbReference type="Proteomes" id="UP000034601">
    <property type="component" value="Unassembled WGS sequence"/>
</dbReference>
<evidence type="ECO:0000313" key="5">
    <source>
        <dbReference type="Proteomes" id="UP000034601"/>
    </source>
</evidence>
<dbReference type="GO" id="GO:0016788">
    <property type="term" value="F:hydrolase activity, acting on ester bonds"/>
    <property type="evidence" value="ECO:0007669"/>
    <property type="project" value="InterPro"/>
</dbReference>
<dbReference type="Gene3D" id="3.20.20.140">
    <property type="entry name" value="Metal-dependent hydrolases"/>
    <property type="match status" value="1"/>
</dbReference>
<organism evidence="4 5">
    <name type="scientific">Candidatus Daviesbacteria bacterium GW2011_GWA2_40_9</name>
    <dbReference type="NCBI Taxonomy" id="1618424"/>
    <lineage>
        <taxon>Bacteria</taxon>
        <taxon>Candidatus Daviesiibacteriota</taxon>
    </lineage>
</organism>
<comment type="caution">
    <text evidence="4">The sequence shown here is derived from an EMBL/GenBank/DDBJ whole genome shotgun (WGS) entry which is preliminary data.</text>
</comment>
<feature type="binding site" evidence="3">
    <location>
        <position position="148"/>
    </location>
    <ligand>
        <name>a divalent metal cation</name>
        <dbReference type="ChEBI" id="CHEBI:60240"/>
        <label>2</label>
    </ligand>
</feature>
<evidence type="ECO:0000256" key="3">
    <source>
        <dbReference type="PIRSR" id="PIRSR005902-1"/>
    </source>
</evidence>
<protein>
    <submittedName>
        <fullName evidence="4">Hydrolase, TatD family</fullName>
    </submittedName>
</protein>
<dbReference type="InterPro" id="IPR015991">
    <property type="entry name" value="TatD/YcfH-like"/>
</dbReference>
<proteinExistence type="predicted"/>
<dbReference type="GO" id="GO:0005829">
    <property type="term" value="C:cytosol"/>
    <property type="evidence" value="ECO:0007669"/>
    <property type="project" value="TreeGrafter"/>
</dbReference>
<feature type="binding site" evidence="3">
    <location>
        <position position="169"/>
    </location>
    <ligand>
        <name>a divalent metal cation</name>
        <dbReference type="ChEBI" id="CHEBI:60240"/>
        <label>2</label>
    </ligand>
</feature>
<feature type="binding site" evidence="3">
    <location>
        <position position="8"/>
    </location>
    <ligand>
        <name>a divalent metal cation</name>
        <dbReference type="ChEBI" id="CHEBI:60240"/>
        <label>1</label>
    </ligand>
</feature>